<dbReference type="InterPro" id="IPR036390">
    <property type="entry name" value="WH_DNA-bd_sf"/>
</dbReference>
<gene>
    <name evidence="1" type="ORF">EDD68_11372</name>
</gene>
<dbReference type="Gene3D" id="1.10.10.10">
    <property type="entry name" value="Winged helix-like DNA-binding domain superfamily/Winged helix DNA-binding domain"/>
    <property type="match status" value="1"/>
</dbReference>
<name>A0A4R3MVE7_9BACI</name>
<evidence type="ECO:0000313" key="2">
    <source>
        <dbReference type="Proteomes" id="UP000294650"/>
    </source>
</evidence>
<sequence>MACGKEEVSLSPSQLKLFLDAVKEPATEDAIARFTGLPIFKVRSSLRELTEAGYIETFHNEYTVSNKGKEYLVQN</sequence>
<comment type="caution">
    <text evidence="1">The sequence shown here is derived from an EMBL/GenBank/DDBJ whole genome shotgun (WGS) entry which is preliminary data.</text>
</comment>
<evidence type="ECO:0000313" key="1">
    <source>
        <dbReference type="EMBL" id="TCT20508.1"/>
    </source>
</evidence>
<dbReference type="InterPro" id="IPR036388">
    <property type="entry name" value="WH-like_DNA-bd_sf"/>
</dbReference>
<keyword evidence="2" id="KW-1185">Reference proteome</keyword>
<reference evidence="1 2" key="1">
    <citation type="submission" date="2019-03" db="EMBL/GenBank/DDBJ databases">
        <title>Genomic Encyclopedia of Type Strains, Phase IV (KMG-IV): sequencing the most valuable type-strain genomes for metagenomic binning, comparative biology and taxonomic classification.</title>
        <authorList>
            <person name="Goeker M."/>
        </authorList>
    </citation>
    <scope>NUCLEOTIDE SEQUENCE [LARGE SCALE GENOMIC DNA]</scope>
    <source>
        <strain evidence="1 2">DSM 25894</strain>
    </source>
</reference>
<protein>
    <submittedName>
        <fullName evidence="1">Uncharacterized protein</fullName>
    </submittedName>
</protein>
<dbReference type="AlphaFoldDB" id="A0A4R3MVE7"/>
<accession>A0A4R3MVE7</accession>
<dbReference type="SUPFAM" id="SSF46785">
    <property type="entry name" value="Winged helix' DNA-binding domain"/>
    <property type="match status" value="1"/>
</dbReference>
<dbReference type="EMBL" id="SMAN01000013">
    <property type="protein sequence ID" value="TCT20508.1"/>
    <property type="molecule type" value="Genomic_DNA"/>
</dbReference>
<dbReference type="Proteomes" id="UP000294650">
    <property type="component" value="Unassembled WGS sequence"/>
</dbReference>
<proteinExistence type="predicted"/>
<organism evidence="1 2">
    <name type="scientific">Melghiribacillus thermohalophilus</name>
    <dbReference type="NCBI Taxonomy" id="1324956"/>
    <lineage>
        <taxon>Bacteria</taxon>
        <taxon>Bacillati</taxon>
        <taxon>Bacillota</taxon>
        <taxon>Bacilli</taxon>
        <taxon>Bacillales</taxon>
        <taxon>Bacillaceae</taxon>
        <taxon>Melghiribacillus</taxon>
    </lineage>
</organism>